<reference evidence="3" key="1">
    <citation type="journal article" date="2015" name="Nature">
        <title>Complex archaea that bridge the gap between prokaryotes and eukaryotes.</title>
        <authorList>
            <person name="Spang A."/>
            <person name="Saw J.H."/>
            <person name="Jorgensen S.L."/>
            <person name="Zaremba-Niedzwiedzka K."/>
            <person name="Martijn J."/>
            <person name="Lind A.E."/>
            <person name="van Eijk R."/>
            <person name="Schleper C."/>
            <person name="Guy L."/>
            <person name="Ettema T.J."/>
        </authorList>
    </citation>
    <scope>NUCLEOTIDE SEQUENCE</scope>
</reference>
<dbReference type="SMART" id="SM00530">
    <property type="entry name" value="HTH_XRE"/>
    <property type="match status" value="1"/>
</dbReference>
<evidence type="ECO:0000256" key="1">
    <source>
        <dbReference type="ARBA" id="ARBA00007227"/>
    </source>
</evidence>
<dbReference type="InterPro" id="IPR010982">
    <property type="entry name" value="Lambda_DNA-bd_dom_sf"/>
</dbReference>
<dbReference type="PANTHER" id="PTHR43236:SF1">
    <property type="entry name" value="BLL7220 PROTEIN"/>
    <property type="match status" value="1"/>
</dbReference>
<feature type="domain" description="HTH cro/C1-type" evidence="2">
    <location>
        <begin position="7"/>
        <end position="62"/>
    </location>
</feature>
<organism evidence="3">
    <name type="scientific">marine sediment metagenome</name>
    <dbReference type="NCBI Taxonomy" id="412755"/>
    <lineage>
        <taxon>unclassified sequences</taxon>
        <taxon>metagenomes</taxon>
        <taxon>ecological metagenomes</taxon>
    </lineage>
</organism>
<protein>
    <recommendedName>
        <fullName evidence="2">HTH cro/C1-type domain-containing protein</fullName>
    </recommendedName>
</protein>
<accession>A0A0F9P960</accession>
<sequence length="357" mass="40295">MFNPTRLSTARKRRQLTKKHLAESAGISQLTLTRIESGQTADPGEETVSALAKALSYPVSFFYREDCEELPVEAVSFRSLSSLTARQRDAALSAGAIAHLLDDWITDRFNLPEPDLLDLRDEDPESAAIALRRHWGIGSKPIPHILKLLEAKGIRVFSLAENNKNVDAFSCWRNGVPYVFLNTFKSAERSRFDTAHELGHLVLHLHGGTSGREVEREADRFASAFLVPRDDFIANVPVVRSLQQLMACKHRWGVSLAAITRTAYDVGSLSEWHYREFCKQISYRGFRKNEPEPMRREESVLWKKVFGQLWKERLTKDHIAAELGIPVDEISALIEGILGGDQEKVKTFRSGAKLRSV</sequence>
<proteinExistence type="inferred from homology"/>
<dbReference type="Gene3D" id="1.10.260.40">
    <property type="entry name" value="lambda repressor-like DNA-binding domains"/>
    <property type="match status" value="1"/>
</dbReference>
<evidence type="ECO:0000259" key="2">
    <source>
        <dbReference type="PROSITE" id="PS50943"/>
    </source>
</evidence>
<dbReference type="AlphaFoldDB" id="A0A0F9P960"/>
<comment type="caution">
    <text evidence="3">The sequence shown here is derived from an EMBL/GenBank/DDBJ whole genome shotgun (WGS) entry which is preliminary data.</text>
</comment>
<name>A0A0F9P960_9ZZZZ</name>
<dbReference type="Gene3D" id="1.10.10.2910">
    <property type="match status" value="1"/>
</dbReference>
<dbReference type="EMBL" id="LAZR01003189">
    <property type="protein sequence ID" value="KKN20987.1"/>
    <property type="molecule type" value="Genomic_DNA"/>
</dbReference>
<dbReference type="Pfam" id="PF06114">
    <property type="entry name" value="Peptidase_M78"/>
    <property type="match status" value="1"/>
</dbReference>
<dbReference type="PROSITE" id="PS50943">
    <property type="entry name" value="HTH_CROC1"/>
    <property type="match status" value="1"/>
</dbReference>
<evidence type="ECO:0000313" key="3">
    <source>
        <dbReference type="EMBL" id="KKN20987.1"/>
    </source>
</evidence>
<dbReference type="CDD" id="cd00093">
    <property type="entry name" value="HTH_XRE"/>
    <property type="match status" value="1"/>
</dbReference>
<dbReference type="PANTHER" id="PTHR43236">
    <property type="entry name" value="ANTITOXIN HIGA1"/>
    <property type="match status" value="1"/>
</dbReference>
<dbReference type="GO" id="GO:0003677">
    <property type="term" value="F:DNA binding"/>
    <property type="evidence" value="ECO:0007669"/>
    <property type="project" value="InterPro"/>
</dbReference>
<dbReference type="InterPro" id="IPR052345">
    <property type="entry name" value="Rad_response_metalloprotease"/>
</dbReference>
<dbReference type="InterPro" id="IPR010359">
    <property type="entry name" value="IrrE_HExxH"/>
</dbReference>
<dbReference type="Pfam" id="PF01381">
    <property type="entry name" value="HTH_3"/>
    <property type="match status" value="1"/>
</dbReference>
<dbReference type="InterPro" id="IPR001387">
    <property type="entry name" value="Cro/C1-type_HTH"/>
</dbReference>
<dbReference type="SUPFAM" id="SSF47413">
    <property type="entry name" value="lambda repressor-like DNA-binding domains"/>
    <property type="match status" value="1"/>
</dbReference>
<gene>
    <name evidence="3" type="ORF">LCGC14_0929850</name>
</gene>
<comment type="similarity">
    <text evidence="1">Belongs to the short-chain fatty acyl-CoA assimilation regulator (ScfR) family.</text>
</comment>